<evidence type="ECO:0000313" key="2">
    <source>
        <dbReference type="EnsemblMetazoa" id="ACOM038154-PA.1"/>
    </source>
</evidence>
<reference evidence="2" key="1">
    <citation type="submission" date="2022-08" db="UniProtKB">
        <authorList>
            <consortium name="EnsemblMetazoa"/>
        </authorList>
    </citation>
    <scope>IDENTIFICATION</scope>
</reference>
<keyword evidence="1" id="KW-0812">Transmembrane</keyword>
<feature type="transmembrane region" description="Helical" evidence="1">
    <location>
        <begin position="68"/>
        <end position="92"/>
    </location>
</feature>
<organism evidence="2">
    <name type="scientific">Anopheles coluzzii</name>
    <name type="common">African malaria mosquito</name>
    <dbReference type="NCBI Taxonomy" id="1518534"/>
    <lineage>
        <taxon>Eukaryota</taxon>
        <taxon>Metazoa</taxon>
        <taxon>Ecdysozoa</taxon>
        <taxon>Arthropoda</taxon>
        <taxon>Hexapoda</taxon>
        <taxon>Insecta</taxon>
        <taxon>Pterygota</taxon>
        <taxon>Neoptera</taxon>
        <taxon>Endopterygota</taxon>
        <taxon>Diptera</taxon>
        <taxon>Nematocera</taxon>
        <taxon>Culicoidea</taxon>
        <taxon>Culicidae</taxon>
        <taxon>Anophelinae</taxon>
        <taxon>Anopheles</taxon>
    </lineage>
</organism>
<keyword evidence="1" id="KW-0472">Membrane</keyword>
<feature type="transmembrane region" description="Helical" evidence="1">
    <location>
        <begin position="31"/>
        <end position="56"/>
    </location>
</feature>
<keyword evidence="1" id="KW-1133">Transmembrane helix</keyword>
<accession>A0A8W7PV37</accession>
<name>A0A8W7PV37_ANOCL</name>
<sequence>MFGVIAPLLLLVAILLPLTVPLPVSIALPLAFTLVITAAIILAPFLAPLPMMMVTLVSSPPAVLVHRLAALVLLRGLMFAVLLVPLMFTAAASRTGASVRSFVPLRRLGTFRSVPSAVRTIPIGPILTGPGRGRALAVARTHRATNTATRLHRGCCWPTAAHHIAAVLLLLLLLLLVLLLATARSVPVVVQMMLPVQEAWLHLVRPSAR</sequence>
<proteinExistence type="predicted"/>
<dbReference type="EnsemblMetazoa" id="ACOM038154-RA">
    <property type="protein sequence ID" value="ACOM038154-PA.1"/>
    <property type="gene ID" value="ACOM038154"/>
</dbReference>
<evidence type="ECO:0000256" key="1">
    <source>
        <dbReference type="SAM" id="Phobius"/>
    </source>
</evidence>
<dbReference type="Proteomes" id="UP000075882">
    <property type="component" value="Unassembled WGS sequence"/>
</dbReference>
<feature type="transmembrane region" description="Helical" evidence="1">
    <location>
        <begin position="160"/>
        <end position="183"/>
    </location>
</feature>
<protein>
    <submittedName>
        <fullName evidence="2">Uncharacterized protein</fullName>
    </submittedName>
</protein>
<dbReference type="AlphaFoldDB" id="A0A8W7PV37"/>